<dbReference type="AlphaFoldDB" id="A0A6G9ZAM4"/>
<evidence type="ECO:0000313" key="3">
    <source>
        <dbReference type="Proteomes" id="UP000500953"/>
    </source>
</evidence>
<keyword evidence="2" id="KW-0489">Methyltransferase</keyword>
<keyword evidence="2" id="KW-0808">Transferase</keyword>
<dbReference type="InterPro" id="IPR029063">
    <property type="entry name" value="SAM-dependent_MTases_sf"/>
</dbReference>
<name>A0A6G9ZAM4_9NOCA</name>
<sequence>MSFGDFHGRQAIRPNLRNNNRIFGRRASGCSTLTRRSTHHDRFDKPGGRDHDLALGDYHRFARAALGELGSELVTACDIGPGTRVLDIGTGTGHVALAAALSGAEVVTVDTDVDTCTACRAEALRREVDLEWARADAQDLPFPDSSFDIVVSSGSATFLPAHQDVADELLRVTKPGGVIGMTCWTRRSWICEILATLAHYDPPAADALPARLWSSKEHLLWLFGDRIADLDLTMHSFRRTAPTPAQFIEFFETAFDPILTAFTAMADHPERAAALHTDLLDLADRRNLAEPDRPAEYLFEYVVLTATAAT</sequence>
<dbReference type="GO" id="GO:0032259">
    <property type="term" value="P:methylation"/>
    <property type="evidence" value="ECO:0007669"/>
    <property type="project" value="UniProtKB-KW"/>
</dbReference>
<reference evidence="2 3" key="1">
    <citation type="journal article" date="2019" name="ACS Chem. Biol.">
        <title>Identification and Mobilization of a Cryptic Antibiotic Biosynthesis Gene Locus from a Human-Pathogenic Nocardia Isolate.</title>
        <authorList>
            <person name="Herisse M."/>
            <person name="Ishida K."/>
            <person name="Porter J.L."/>
            <person name="Howden B."/>
            <person name="Hertweck C."/>
            <person name="Stinear T.P."/>
            <person name="Pidot S.J."/>
        </authorList>
    </citation>
    <scope>NUCLEOTIDE SEQUENCE [LARGE SCALE GENOMIC DNA]</scope>
    <source>
        <strain evidence="2 3">AUSMDU00012715</strain>
    </source>
</reference>
<dbReference type="GO" id="GO:0008757">
    <property type="term" value="F:S-adenosylmethionine-dependent methyltransferase activity"/>
    <property type="evidence" value="ECO:0007669"/>
    <property type="project" value="InterPro"/>
</dbReference>
<feature type="domain" description="Methyltransferase type 11" evidence="1">
    <location>
        <begin position="86"/>
        <end position="179"/>
    </location>
</feature>
<dbReference type="Pfam" id="PF08241">
    <property type="entry name" value="Methyltransf_11"/>
    <property type="match status" value="1"/>
</dbReference>
<accession>A0A6G9ZAM4</accession>
<protein>
    <submittedName>
        <fullName evidence="2">Methyltransferase domain-containing protein</fullName>
    </submittedName>
</protein>
<dbReference type="EMBL" id="CP046173">
    <property type="protein sequence ID" value="QIS22669.1"/>
    <property type="molecule type" value="Genomic_DNA"/>
</dbReference>
<evidence type="ECO:0000313" key="2">
    <source>
        <dbReference type="EMBL" id="QIS22669.1"/>
    </source>
</evidence>
<organism evidence="2 3">
    <name type="scientific">Nocardia terpenica</name>
    <dbReference type="NCBI Taxonomy" id="455432"/>
    <lineage>
        <taxon>Bacteria</taxon>
        <taxon>Bacillati</taxon>
        <taxon>Actinomycetota</taxon>
        <taxon>Actinomycetes</taxon>
        <taxon>Mycobacteriales</taxon>
        <taxon>Nocardiaceae</taxon>
        <taxon>Nocardia</taxon>
    </lineage>
</organism>
<dbReference type="PANTHER" id="PTHR43591:SF24">
    <property type="entry name" value="2-METHOXY-6-POLYPRENYL-1,4-BENZOQUINOL METHYLASE, MITOCHONDRIAL"/>
    <property type="match status" value="1"/>
</dbReference>
<dbReference type="Gene3D" id="3.40.50.150">
    <property type="entry name" value="Vaccinia Virus protein VP39"/>
    <property type="match status" value="1"/>
</dbReference>
<dbReference type="CDD" id="cd02440">
    <property type="entry name" value="AdoMet_MTases"/>
    <property type="match status" value="1"/>
</dbReference>
<proteinExistence type="predicted"/>
<dbReference type="PANTHER" id="PTHR43591">
    <property type="entry name" value="METHYLTRANSFERASE"/>
    <property type="match status" value="1"/>
</dbReference>
<evidence type="ECO:0000259" key="1">
    <source>
        <dbReference type="Pfam" id="PF08241"/>
    </source>
</evidence>
<gene>
    <name evidence="2" type="ORF">F6W96_34330</name>
</gene>
<dbReference type="InterPro" id="IPR013216">
    <property type="entry name" value="Methyltransf_11"/>
</dbReference>
<dbReference type="SUPFAM" id="SSF53335">
    <property type="entry name" value="S-adenosyl-L-methionine-dependent methyltransferases"/>
    <property type="match status" value="1"/>
</dbReference>
<dbReference type="Proteomes" id="UP000500953">
    <property type="component" value="Chromosome"/>
</dbReference>